<keyword evidence="2" id="KW-0812">Transmembrane</keyword>
<evidence type="ECO:0000256" key="1">
    <source>
        <dbReference type="SAM" id="MobiDB-lite"/>
    </source>
</evidence>
<dbReference type="EMBL" id="FLUQ01000001">
    <property type="protein sequence ID" value="SBV98926.1"/>
    <property type="molecule type" value="Genomic_DNA"/>
</dbReference>
<organism evidence="3">
    <name type="scientific">uncultured delta proteobacterium</name>
    <dbReference type="NCBI Taxonomy" id="34034"/>
    <lineage>
        <taxon>Bacteria</taxon>
        <taxon>Deltaproteobacteria</taxon>
        <taxon>environmental samples</taxon>
    </lineage>
</organism>
<feature type="transmembrane region" description="Helical" evidence="2">
    <location>
        <begin position="16"/>
        <end position="39"/>
    </location>
</feature>
<gene>
    <name evidence="3" type="ORF">KL86DPRO_11471</name>
</gene>
<keyword evidence="2" id="KW-1133">Transmembrane helix</keyword>
<dbReference type="AlphaFoldDB" id="A0A212JHJ8"/>
<evidence type="ECO:0008006" key="4">
    <source>
        <dbReference type="Google" id="ProtNLM"/>
    </source>
</evidence>
<evidence type="ECO:0000256" key="2">
    <source>
        <dbReference type="SAM" id="Phobius"/>
    </source>
</evidence>
<name>A0A212JHJ8_9DELT</name>
<reference evidence="3" key="1">
    <citation type="submission" date="2016-04" db="EMBL/GenBank/DDBJ databases">
        <authorList>
            <person name="Evans L.H."/>
            <person name="Alamgir A."/>
            <person name="Owens N."/>
            <person name="Weber N.D."/>
            <person name="Virtaneva K."/>
            <person name="Barbian K."/>
            <person name="Babar A."/>
            <person name="Rosenke K."/>
        </authorList>
    </citation>
    <scope>NUCLEOTIDE SEQUENCE</scope>
    <source>
        <strain evidence="3">86</strain>
    </source>
</reference>
<protein>
    <recommendedName>
        <fullName evidence="4">Cell division protein FtsL</fullName>
    </recommendedName>
</protein>
<keyword evidence="2" id="KW-0472">Membrane</keyword>
<proteinExistence type="predicted"/>
<feature type="region of interest" description="Disordered" evidence="1">
    <location>
        <begin position="104"/>
        <end position="128"/>
    </location>
</feature>
<evidence type="ECO:0000313" key="3">
    <source>
        <dbReference type="EMBL" id="SBV98926.1"/>
    </source>
</evidence>
<accession>A0A212JHJ8</accession>
<sequence length="128" mass="13695">MADARALKEENGSGRLIPALVLSCAVNVALGLGLVLVSIERTELGYSMRKLEGMVKVRADHANELEVERGRLLSPYALERKAAEFGMRAARPGQIRRMDGATLQTLTPPAIGPDSGPAMGPNMDKTLP</sequence>